<dbReference type="PANTHER" id="PTHR42754">
    <property type="entry name" value="ENDOGLUCANASE"/>
    <property type="match status" value="1"/>
</dbReference>
<protein>
    <submittedName>
        <fullName evidence="2">PQQ-like domain-containing protein</fullName>
    </submittedName>
</protein>
<dbReference type="PROSITE" id="PS51257">
    <property type="entry name" value="PROKAR_LIPOPROTEIN"/>
    <property type="match status" value="1"/>
</dbReference>
<dbReference type="Proteomes" id="UP000186917">
    <property type="component" value="Unassembled WGS sequence"/>
</dbReference>
<evidence type="ECO:0000313" key="2">
    <source>
        <dbReference type="EMBL" id="SIT25192.1"/>
    </source>
</evidence>
<dbReference type="STRING" id="477680.SAMN05421788_106256"/>
<feature type="domain" description="PKD" evidence="1">
    <location>
        <begin position="79"/>
        <end position="125"/>
    </location>
</feature>
<reference evidence="3" key="1">
    <citation type="submission" date="2017-01" db="EMBL/GenBank/DDBJ databases">
        <authorList>
            <person name="Varghese N."/>
            <person name="Submissions S."/>
        </authorList>
    </citation>
    <scope>NUCLEOTIDE SEQUENCE [LARGE SCALE GENOMIC DNA]</scope>
    <source>
        <strain evidence="3">DSM 21054</strain>
    </source>
</reference>
<evidence type="ECO:0000259" key="1">
    <source>
        <dbReference type="PROSITE" id="PS50093"/>
    </source>
</evidence>
<dbReference type="KEGG" id="fln:FLA_2205"/>
<dbReference type="Gene3D" id="2.60.40.10">
    <property type="entry name" value="Immunoglobulins"/>
    <property type="match status" value="1"/>
</dbReference>
<name>A0A173MFC7_9BACT</name>
<keyword evidence="3" id="KW-1185">Reference proteome</keyword>
<dbReference type="InterPro" id="IPR011044">
    <property type="entry name" value="Quino_amine_DH_bsu"/>
</dbReference>
<gene>
    <name evidence="2" type="ORF">SAMN05421788_106256</name>
</gene>
<dbReference type="OrthoDB" id="7443339at2"/>
<sequence>MKKKLPVIHYYFWAVLACVAGACSRKEIITVMQQPDACFVAKANTASYGSWYLTETYTHFIDSPFYFTSCYDSVTNAQWRWNLGDGTITETPKPVHSYAKRGNYTVSLVMKSDNLYDTVTKNVSVILGQQSVTLPGVSSLWAVAMEETTGYEWQVLARDEYATTYYLVQLDSLLKVKSKTLLPSGYVLPSMCLAADGNYIFPGTTSGAGYYNELLKLKADGTVLWRKTFSTNESYGYAAQTPDGGYGMVGNSVGTGPIYINDDYPTVIQKTDGDGNVQWKKVLDNEQMVQASDAVFGQDGVVVAGVKRKVNTNCSDCDSLLIVKLNNSGSVVWQNTVLWGLNTESLASVRILALTNGGYAVYNKSGQGIYLFSSTGEFTNRLLAPNRLTQVTNSGDGHLIALQMQSSNGFRMQLSKVSMEGETMWSIFPNGNQPSGNSSSCCADSWPITIRPLRNGGTIAVASTVNINNYSYSVTLLEFDDAGKLK</sequence>
<dbReference type="CDD" id="cd00146">
    <property type="entry name" value="PKD"/>
    <property type="match status" value="1"/>
</dbReference>
<dbReference type="AlphaFoldDB" id="A0A173MFC7"/>
<dbReference type="PROSITE" id="PS50093">
    <property type="entry name" value="PKD"/>
    <property type="match status" value="1"/>
</dbReference>
<dbReference type="EMBL" id="FTOR01000006">
    <property type="protein sequence ID" value="SIT25192.1"/>
    <property type="molecule type" value="Genomic_DNA"/>
</dbReference>
<dbReference type="InterPro" id="IPR022409">
    <property type="entry name" value="PKD/Chitinase_dom"/>
</dbReference>
<organism evidence="2 3">
    <name type="scientific">Filimonas lacunae</name>
    <dbReference type="NCBI Taxonomy" id="477680"/>
    <lineage>
        <taxon>Bacteria</taxon>
        <taxon>Pseudomonadati</taxon>
        <taxon>Bacteroidota</taxon>
        <taxon>Chitinophagia</taxon>
        <taxon>Chitinophagales</taxon>
        <taxon>Chitinophagaceae</taxon>
        <taxon>Filimonas</taxon>
    </lineage>
</organism>
<dbReference type="SUPFAM" id="SSF49299">
    <property type="entry name" value="PKD domain"/>
    <property type="match status" value="1"/>
</dbReference>
<dbReference type="Pfam" id="PF18911">
    <property type="entry name" value="PKD_4"/>
    <property type="match status" value="1"/>
</dbReference>
<dbReference type="InterPro" id="IPR035986">
    <property type="entry name" value="PKD_dom_sf"/>
</dbReference>
<dbReference type="SMART" id="SM00089">
    <property type="entry name" value="PKD"/>
    <property type="match status" value="1"/>
</dbReference>
<dbReference type="InterPro" id="IPR013783">
    <property type="entry name" value="Ig-like_fold"/>
</dbReference>
<dbReference type="InterPro" id="IPR000601">
    <property type="entry name" value="PKD_dom"/>
</dbReference>
<dbReference type="PANTHER" id="PTHR42754:SF1">
    <property type="entry name" value="LIPOPROTEIN"/>
    <property type="match status" value="1"/>
</dbReference>
<proteinExistence type="predicted"/>
<accession>A0A173MFC7</accession>
<evidence type="ECO:0000313" key="3">
    <source>
        <dbReference type="Proteomes" id="UP000186917"/>
    </source>
</evidence>
<dbReference type="SUPFAM" id="SSF50969">
    <property type="entry name" value="YVTN repeat-like/Quinoprotein amine dehydrogenase"/>
    <property type="match status" value="1"/>
</dbReference>
<dbReference type="RefSeq" id="WP_076380451.1">
    <property type="nucleotide sequence ID" value="NZ_AP017422.1"/>
</dbReference>